<dbReference type="Proteomes" id="UP000179003">
    <property type="component" value="Unassembled WGS sequence"/>
</dbReference>
<dbReference type="AlphaFoldDB" id="A0A1F5EJS3"/>
<evidence type="ECO:0000259" key="2">
    <source>
        <dbReference type="Pfam" id="PF13439"/>
    </source>
</evidence>
<feature type="domain" description="Glycosyl transferase family 1" evidence="1">
    <location>
        <begin position="214"/>
        <end position="367"/>
    </location>
</feature>
<sequence>MGKNLKKIKIFYIVTKSNWGGAQVYVYNLATNLPKDKYDVAVLYGGEGLLTEKLDASGIKKIKVENLGRDISFLDEIKAFKNLINIFSKEKPDIIHLNSSKIGGLGSLAGRIAGVKKIIFTAHGFAFNEDRPYWQRLIIKFISFMTVVMSHETIVISKKELEQVSRWPLVSKKFTLIYNGISKIEFLNQDDARKFLLKKIDSAPSTVNFEDCIWVGTISELTKNKGLKYAIEAIGRLKKSLGDDWDGVFIIIGSGEDRGYLENLIEKENLEKNVFLTGFIEDAKIYLKAFDIFLLSSVKEGFPFTLLEAGQAENTIISTRVGGTEEIIDNLKNGVIVRAKTEKEIANAIRFYLENKNEVADFGKKIKIKVMEEFSLEKMAWETLAVYEG</sequence>
<evidence type="ECO:0008006" key="5">
    <source>
        <dbReference type="Google" id="ProtNLM"/>
    </source>
</evidence>
<organism evidence="3 4">
    <name type="scientific">Candidatus Campbellbacteria bacterium RIFOXYC2_FULL_35_25</name>
    <dbReference type="NCBI Taxonomy" id="1797582"/>
    <lineage>
        <taxon>Bacteria</taxon>
        <taxon>Candidatus Campbelliibacteriota</taxon>
    </lineage>
</organism>
<dbReference type="Pfam" id="PF13439">
    <property type="entry name" value="Glyco_transf_4"/>
    <property type="match status" value="1"/>
</dbReference>
<proteinExistence type="predicted"/>
<feature type="domain" description="Glycosyltransferase subfamily 4-like N-terminal" evidence="2">
    <location>
        <begin position="19"/>
        <end position="181"/>
    </location>
</feature>
<reference evidence="3 4" key="1">
    <citation type="journal article" date="2016" name="Nat. Commun.">
        <title>Thousands of microbial genomes shed light on interconnected biogeochemical processes in an aquifer system.</title>
        <authorList>
            <person name="Anantharaman K."/>
            <person name="Brown C.T."/>
            <person name="Hug L.A."/>
            <person name="Sharon I."/>
            <person name="Castelle C.J."/>
            <person name="Probst A.J."/>
            <person name="Thomas B.C."/>
            <person name="Singh A."/>
            <person name="Wilkins M.J."/>
            <person name="Karaoz U."/>
            <person name="Brodie E.L."/>
            <person name="Williams K.H."/>
            <person name="Hubbard S.S."/>
            <person name="Banfield J.F."/>
        </authorList>
    </citation>
    <scope>NUCLEOTIDE SEQUENCE [LARGE SCALE GENOMIC DNA]</scope>
</reference>
<protein>
    <recommendedName>
        <fullName evidence="5">Second mannosyl transferase</fullName>
    </recommendedName>
</protein>
<dbReference type="Gene3D" id="3.40.50.2000">
    <property type="entry name" value="Glycogen Phosphorylase B"/>
    <property type="match status" value="2"/>
</dbReference>
<dbReference type="SUPFAM" id="SSF53756">
    <property type="entry name" value="UDP-Glycosyltransferase/glycogen phosphorylase"/>
    <property type="match status" value="1"/>
</dbReference>
<dbReference type="InterPro" id="IPR001296">
    <property type="entry name" value="Glyco_trans_1"/>
</dbReference>
<name>A0A1F5EJS3_9BACT</name>
<comment type="caution">
    <text evidence="3">The sequence shown here is derived from an EMBL/GenBank/DDBJ whole genome shotgun (WGS) entry which is preliminary data.</text>
</comment>
<dbReference type="Pfam" id="PF00534">
    <property type="entry name" value="Glycos_transf_1"/>
    <property type="match status" value="1"/>
</dbReference>
<evidence type="ECO:0000313" key="4">
    <source>
        <dbReference type="Proteomes" id="UP000179003"/>
    </source>
</evidence>
<dbReference type="PANTHER" id="PTHR12526:SF630">
    <property type="entry name" value="GLYCOSYLTRANSFERASE"/>
    <property type="match status" value="1"/>
</dbReference>
<accession>A0A1F5EJS3</accession>
<dbReference type="InterPro" id="IPR028098">
    <property type="entry name" value="Glyco_trans_4-like_N"/>
</dbReference>
<dbReference type="STRING" id="1797582.A2442_03795"/>
<dbReference type="EMBL" id="MFAE01000002">
    <property type="protein sequence ID" value="OGD67667.1"/>
    <property type="molecule type" value="Genomic_DNA"/>
</dbReference>
<evidence type="ECO:0000313" key="3">
    <source>
        <dbReference type="EMBL" id="OGD67667.1"/>
    </source>
</evidence>
<dbReference type="PANTHER" id="PTHR12526">
    <property type="entry name" value="GLYCOSYLTRANSFERASE"/>
    <property type="match status" value="1"/>
</dbReference>
<evidence type="ECO:0000259" key="1">
    <source>
        <dbReference type="Pfam" id="PF00534"/>
    </source>
</evidence>
<gene>
    <name evidence="3" type="ORF">A2442_03795</name>
</gene>
<dbReference type="GO" id="GO:0016757">
    <property type="term" value="F:glycosyltransferase activity"/>
    <property type="evidence" value="ECO:0007669"/>
    <property type="project" value="InterPro"/>
</dbReference>